<accession>A0A543AJY4</accession>
<dbReference type="EMBL" id="VFOU01000002">
    <property type="protein sequence ID" value="TQL72898.1"/>
    <property type="molecule type" value="Genomic_DNA"/>
</dbReference>
<evidence type="ECO:0000313" key="11">
    <source>
        <dbReference type="Proteomes" id="UP000319746"/>
    </source>
</evidence>
<dbReference type="InterPro" id="IPR023013">
    <property type="entry name" value="AGPR_AS"/>
</dbReference>
<evidence type="ECO:0000256" key="6">
    <source>
        <dbReference type="ARBA" id="ARBA00050557"/>
    </source>
</evidence>
<dbReference type="InterPro" id="IPR050085">
    <property type="entry name" value="AGPR"/>
</dbReference>
<dbReference type="InterPro" id="IPR000706">
    <property type="entry name" value="AGPR_type-1"/>
</dbReference>
<dbReference type="Proteomes" id="UP000319746">
    <property type="component" value="Unassembled WGS sequence"/>
</dbReference>
<evidence type="ECO:0000313" key="10">
    <source>
        <dbReference type="EMBL" id="TQL72898.1"/>
    </source>
</evidence>
<dbReference type="SUPFAM" id="SSF51735">
    <property type="entry name" value="NAD(P)-binding Rossmann-fold domains"/>
    <property type="match status" value="1"/>
</dbReference>
<dbReference type="InterPro" id="IPR058924">
    <property type="entry name" value="AGPR_dimerisation_dom"/>
</dbReference>
<dbReference type="GO" id="GO:0006526">
    <property type="term" value="P:L-arginine biosynthetic process"/>
    <property type="evidence" value="ECO:0007669"/>
    <property type="project" value="UniProtKB-UniRule"/>
</dbReference>
<dbReference type="Pfam" id="PF22698">
    <property type="entry name" value="Semialdhyde_dhC_1"/>
    <property type="match status" value="1"/>
</dbReference>
<evidence type="ECO:0000256" key="4">
    <source>
        <dbReference type="ARBA" id="ARBA00022857"/>
    </source>
</evidence>
<dbReference type="PANTHER" id="PTHR32338">
    <property type="entry name" value="N-ACETYL-GAMMA-GLUTAMYL-PHOSPHATE REDUCTASE, CHLOROPLASTIC-RELATED-RELATED"/>
    <property type="match status" value="1"/>
</dbReference>
<evidence type="ECO:0000256" key="3">
    <source>
        <dbReference type="ARBA" id="ARBA00022605"/>
    </source>
</evidence>
<dbReference type="Gene3D" id="3.40.50.720">
    <property type="entry name" value="NAD(P)-binding Rossmann-like Domain"/>
    <property type="match status" value="1"/>
</dbReference>
<dbReference type="EC" id="1.2.1.38" evidence="7"/>
<dbReference type="GO" id="GO:0051287">
    <property type="term" value="F:NAD binding"/>
    <property type="evidence" value="ECO:0007669"/>
    <property type="project" value="InterPro"/>
</dbReference>
<keyword evidence="5 7" id="KW-0560">Oxidoreductase</keyword>
<evidence type="ECO:0000256" key="5">
    <source>
        <dbReference type="ARBA" id="ARBA00023002"/>
    </source>
</evidence>
<dbReference type="FunFam" id="3.30.360.10:FF:000014">
    <property type="entry name" value="N-acetyl-gamma-glutamyl-phosphate reductase"/>
    <property type="match status" value="1"/>
</dbReference>
<comment type="function">
    <text evidence="7">Catalyzes the NADPH-dependent reduction of N-acetyl-5-glutamyl phosphate to yield N-acetyl-L-glutamate 5-semialdehyde.</text>
</comment>
<dbReference type="GO" id="GO:0070401">
    <property type="term" value="F:NADP+ binding"/>
    <property type="evidence" value="ECO:0007669"/>
    <property type="project" value="InterPro"/>
</dbReference>
<sequence>MLSCIIITTTAYFSVRLGFMTLRVAVSGASGYAGGEVLRLLTSHPHVDIGSITAHSNAGQKLGGLQPHLHALADRVLEPTEVEVLRGHDVVFLALPHGASAEIAAQLPDDTLVIDAGADHRLSDSAMWEKFYSSPHAGTWPYGLPELPGNREKLTDAKRIAVPGCYPTGSILGLAPGFTAGVLHTDDVVIVAASGTSGAGKSLKPHLLGSEVMGGMSPYGVGGLHRHTPEIIQGLSQAAGTDVSLSFTPTLAPMSRGILTTATAKYLPGTSAEDIRAAWEKAYANEQFVHLLPEGQWPTTKSVLGSNHVVMQLAVDETAGRVIVVVAVDNLTKGTAGGAVQSMNIALGFPEETGLSVQGGIAP</sequence>
<keyword evidence="2 7" id="KW-0055">Arginine biosynthesis</keyword>
<proteinExistence type="inferred from homology"/>
<comment type="catalytic activity">
    <reaction evidence="6 7">
        <text>N-acetyl-L-glutamate 5-semialdehyde + phosphate + NADP(+) = N-acetyl-L-glutamyl 5-phosphate + NADPH + H(+)</text>
        <dbReference type="Rhea" id="RHEA:21588"/>
        <dbReference type="ChEBI" id="CHEBI:15378"/>
        <dbReference type="ChEBI" id="CHEBI:29123"/>
        <dbReference type="ChEBI" id="CHEBI:43474"/>
        <dbReference type="ChEBI" id="CHEBI:57783"/>
        <dbReference type="ChEBI" id="CHEBI:57936"/>
        <dbReference type="ChEBI" id="CHEBI:58349"/>
        <dbReference type="EC" id="1.2.1.38"/>
    </reaction>
</comment>
<feature type="domain" description="Semialdehyde dehydrogenase NAD-binding" evidence="9">
    <location>
        <begin position="23"/>
        <end position="155"/>
    </location>
</feature>
<keyword evidence="3 7" id="KW-0028">Amino-acid biosynthesis</keyword>
<dbReference type="UniPathway" id="UPA00068">
    <property type="reaction ID" value="UER00108"/>
</dbReference>
<dbReference type="GO" id="GO:0003942">
    <property type="term" value="F:N-acetyl-gamma-glutamyl-phosphate reductase activity"/>
    <property type="evidence" value="ECO:0007669"/>
    <property type="project" value="UniProtKB-UniRule"/>
</dbReference>
<dbReference type="PROSITE" id="PS01224">
    <property type="entry name" value="ARGC"/>
    <property type="match status" value="1"/>
</dbReference>
<dbReference type="PANTHER" id="PTHR32338:SF10">
    <property type="entry name" value="N-ACETYL-GAMMA-GLUTAMYL-PHOSPHATE REDUCTASE, CHLOROPLASTIC-RELATED"/>
    <property type="match status" value="1"/>
</dbReference>
<comment type="pathway">
    <text evidence="1 7">Amino-acid biosynthesis; L-arginine biosynthesis; N(2)-acetyl-L-ornithine from L-glutamate: step 3/4.</text>
</comment>
<dbReference type="SMART" id="SM00859">
    <property type="entry name" value="Semialdhyde_dh"/>
    <property type="match status" value="1"/>
</dbReference>
<gene>
    <name evidence="7" type="primary">argC</name>
    <name evidence="10" type="ORF">FB556_1571</name>
</gene>
<dbReference type="CDD" id="cd24148">
    <property type="entry name" value="AGPR_1_actinobacAGPR_like"/>
    <property type="match status" value="1"/>
</dbReference>
<evidence type="ECO:0000256" key="1">
    <source>
        <dbReference type="ARBA" id="ARBA00004862"/>
    </source>
</evidence>
<keyword evidence="7" id="KW-0963">Cytoplasm</keyword>
<dbReference type="NCBIfam" id="TIGR01850">
    <property type="entry name" value="argC"/>
    <property type="match status" value="1"/>
</dbReference>
<dbReference type="AlphaFoldDB" id="A0A543AJY4"/>
<keyword evidence="11" id="KW-1185">Reference proteome</keyword>
<evidence type="ECO:0000259" key="9">
    <source>
        <dbReference type="SMART" id="SM00859"/>
    </source>
</evidence>
<dbReference type="Pfam" id="PF01118">
    <property type="entry name" value="Semialdhyde_dh"/>
    <property type="match status" value="1"/>
</dbReference>
<protein>
    <recommendedName>
        <fullName evidence="7">N-acetyl-gamma-glutamyl-phosphate reductase</fullName>
        <shortName evidence="7">AGPR</shortName>
        <ecNumber evidence="7">1.2.1.38</ecNumber>
    </recommendedName>
    <alternativeName>
        <fullName evidence="7">N-acetyl-glutamate semialdehyde dehydrogenase</fullName>
        <shortName evidence="7">NAGSA dehydrogenase</shortName>
    </alternativeName>
</protein>
<dbReference type="Gene3D" id="3.30.360.10">
    <property type="entry name" value="Dihydrodipicolinate Reductase, domain 2"/>
    <property type="match status" value="1"/>
</dbReference>
<reference evidence="10 11" key="1">
    <citation type="submission" date="2019-06" db="EMBL/GenBank/DDBJ databases">
        <title>Sequencing the genomes of 1000 actinobacteria strains.</title>
        <authorList>
            <person name="Klenk H.-P."/>
        </authorList>
    </citation>
    <scope>NUCLEOTIDE SEQUENCE [LARGE SCALE GENOMIC DNA]</scope>
    <source>
        <strain evidence="10 11">DSM 24083</strain>
    </source>
</reference>
<comment type="caution">
    <text evidence="10">The sequence shown here is derived from an EMBL/GenBank/DDBJ whole genome shotgun (WGS) entry which is preliminary data.</text>
</comment>
<dbReference type="SUPFAM" id="SSF55347">
    <property type="entry name" value="Glyceraldehyde-3-phosphate dehydrogenase-like, C-terminal domain"/>
    <property type="match status" value="1"/>
</dbReference>
<evidence type="ECO:0000256" key="7">
    <source>
        <dbReference type="HAMAP-Rule" id="MF_00150"/>
    </source>
</evidence>
<feature type="active site" evidence="7 8">
    <location>
        <position position="165"/>
    </location>
</feature>
<organism evidence="10 11">
    <name type="scientific">Enteractinococcus coprophilus</name>
    <dbReference type="NCBI Taxonomy" id="1027633"/>
    <lineage>
        <taxon>Bacteria</taxon>
        <taxon>Bacillati</taxon>
        <taxon>Actinomycetota</taxon>
        <taxon>Actinomycetes</taxon>
        <taxon>Micrococcales</taxon>
        <taxon>Micrococcaceae</taxon>
    </lineage>
</organism>
<dbReference type="GO" id="GO:0005737">
    <property type="term" value="C:cytoplasm"/>
    <property type="evidence" value="ECO:0007669"/>
    <property type="project" value="UniProtKB-SubCell"/>
</dbReference>
<keyword evidence="4 7" id="KW-0521">NADP</keyword>
<dbReference type="HAMAP" id="MF_00150">
    <property type="entry name" value="ArgC_type1"/>
    <property type="match status" value="1"/>
</dbReference>
<evidence type="ECO:0000256" key="2">
    <source>
        <dbReference type="ARBA" id="ARBA00022571"/>
    </source>
</evidence>
<name>A0A543AJY4_9MICC</name>
<dbReference type="InterPro" id="IPR000534">
    <property type="entry name" value="Semialdehyde_DH_NAD-bd"/>
</dbReference>
<comment type="subcellular location">
    <subcellularLocation>
        <location evidence="7">Cytoplasm</location>
    </subcellularLocation>
</comment>
<dbReference type="CDD" id="cd23934">
    <property type="entry name" value="AGPR_1_C"/>
    <property type="match status" value="1"/>
</dbReference>
<evidence type="ECO:0000256" key="8">
    <source>
        <dbReference type="PROSITE-ProRule" id="PRU10010"/>
    </source>
</evidence>
<comment type="similarity">
    <text evidence="7">Belongs to the NAGSA dehydrogenase family. Type 1 subfamily.</text>
</comment>
<dbReference type="InterPro" id="IPR036291">
    <property type="entry name" value="NAD(P)-bd_dom_sf"/>
</dbReference>